<dbReference type="NCBIfam" id="TIGR00357">
    <property type="entry name" value="peptide-methionine (R)-S-oxide reductase MsrB"/>
    <property type="match status" value="1"/>
</dbReference>
<accession>E6MQJ6</accession>
<dbReference type="GO" id="GO:0008113">
    <property type="term" value="F:peptide-methionine (S)-S-oxide reductase activity"/>
    <property type="evidence" value="ECO:0007669"/>
    <property type="project" value="UniProtKB-UniRule"/>
</dbReference>
<evidence type="ECO:0000256" key="2">
    <source>
        <dbReference type="ARBA" id="ARBA00023268"/>
    </source>
</evidence>
<dbReference type="eggNOG" id="COG0229">
    <property type="taxonomic scope" value="Bacteria"/>
</dbReference>
<evidence type="ECO:0000313" key="11">
    <source>
        <dbReference type="EMBL" id="EFV04110.1"/>
    </source>
</evidence>
<dbReference type="HAMAP" id="MF_01400">
    <property type="entry name" value="MsrB"/>
    <property type="match status" value="1"/>
</dbReference>
<dbReference type="PANTHER" id="PTHR42799">
    <property type="entry name" value="MITOCHONDRIAL PEPTIDE METHIONINE SULFOXIDE REDUCTASE"/>
    <property type="match status" value="1"/>
</dbReference>
<feature type="active site" description="Nucleophile" evidence="7">
    <location>
        <position position="183"/>
    </location>
</feature>
<comment type="caution">
    <text evidence="7">Lacks conserved residue(s) required for the propagation of feature annotation.</text>
</comment>
<dbReference type="AlphaFoldDB" id="E6MQJ6"/>
<evidence type="ECO:0000256" key="5">
    <source>
        <dbReference type="ARBA" id="ARBA00048488"/>
    </source>
</evidence>
<dbReference type="InterPro" id="IPR002579">
    <property type="entry name" value="Met_Sox_Rdtase_MsrB_dom"/>
</dbReference>
<dbReference type="NCBIfam" id="NF004042">
    <property type="entry name" value="PRK05550.1"/>
    <property type="match status" value="1"/>
</dbReference>
<feature type="active site" evidence="8">
    <location>
        <position position="221"/>
    </location>
</feature>
<keyword evidence="9" id="KW-0812">Transmembrane</keyword>
<evidence type="ECO:0000256" key="7">
    <source>
        <dbReference type="HAMAP-Rule" id="MF_01400"/>
    </source>
</evidence>
<comment type="catalytic activity">
    <reaction evidence="5 7">
        <text>L-methionyl-[protein] + [thioredoxin]-disulfide + H2O = L-methionyl-(R)-S-oxide-[protein] + [thioredoxin]-dithiol</text>
        <dbReference type="Rhea" id="RHEA:24164"/>
        <dbReference type="Rhea" id="RHEA-COMP:10698"/>
        <dbReference type="Rhea" id="RHEA-COMP:10700"/>
        <dbReference type="Rhea" id="RHEA-COMP:12313"/>
        <dbReference type="Rhea" id="RHEA-COMP:12314"/>
        <dbReference type="ChEBI" id="CHEBI:15377"/>
        <dbReference type="ChEBI" id="CHEBI:16044"/>
        <dbReference type="ChEBI" id="CHEBI:29950"/>
        <dbReference type="ChEBI" id="CHEBI:45764"/>
        <dbReference type="ChEBI" id="CHEBI:50058"/>
        <dbReference type="EC" id="1.8.4.12"/>
    </reaction>
</comment>
<dbReference type="PROSITE" id="PS51790">
    <property type="entry name" value="MSRB"/>
    <property type="match status" value="1"/>
</dbReference>
<evidence type="ECO:0000256" key="8">
    <source>
        <dbReference type="HAMAP-Rule" id="MF_01401"/>
    </source>
</evidence>
<dbReference type="EMBL" id="AEQO01000145">
    <property type="protein sequence ID" value="EFV04110.1"/>
    <property type="molecule type" value="Genomic_DNA"/>
</dbReference>
<dbReference type="InterPro" id="IPR050162">
    <property type="entry name" value="MsrA_MetSO_reductase"/>
</dbReference>
<dbReference type="HAMAP" id="MF_01401">
    <property type="entry name" value="MsrA"/>
    <property type="match status" value="1"/>
</dbReference>
<dbReference type="FunFam" id="2.170.150.20:FF:000003">
    <property type="entry name" value="Peptide methionine sulfoxide reductase MsrB"/>
    <property type="match status" value="1"/>
</dbReference>
<gene>
    <name evidence="7 11" type="primary">msrB</name>
    <name evidence="8" type="synonym">msrA</name>
    <name evidence="11" type="ORF">HMPREF9420_1764</name>
</gene>
<dbReference type="SUPFAM" id="SSF55068">
    <property type="entry name" value="Peptide methionine sulfoxide reductase"/>
    <property type="match status" value="1"/>
</dbReference>
<organism evidence="11 12">
    <name type="scientific">Segatella salivae DSM 15606</name>
    <dbReference type="NCBI Taxonomy" id="888832"/>
    <lineage>
        <taxon>Bacteria</taxon>
        <taxon>Pseudomonadati</taxon>
        <taxon>Bacteroidota</taxon>
        <taxon>Bacteroidia</taxon>
        <taxon>Bacteroidales</taxon>
        <taxon>Prevotellaceae</taxon>
        <taxon>Segatella</taxon>
    </lineage>
</organism>
<keyword evidence="9" id="KW-1133">Transmembrane helix</keyword>
<proteinExistence type="inferred from homology"/>
<dbReference type="EC" id="1.8.4.12" evidence="7"/>
<dbReference type="SUPFAM" id="SSF51316">
    <property type="entry name" value="Mss4-like"/>
    <property type="match status" value="1"/>
</dbReference>
<dbReference type="Pfam" id="PF01625">
    <property type="entry name" value="PMSR"/>
    <property type="match status" value="1"/>
</dbReference>
<sequence>MSREKQVNSGTESLSLWLKIILLRRMKKRIYFFIVLISLLLSCQNMSKNQTNEHAKFMEINDTNHYSKPSEELLRKTLTPEQFAITQQAATERPFVNAYDHEFRPGIYVDVTTGQPLFLSSDKYDSGCGWPAFSRPIDEHLIVKDTDLSHGMTRTEVKSKLGDAHLGHVFNDGPREKGGQRYCINSGALRFIPEQDMAKEGYGAYLSLLHPLQTIYLAGGCFWGTEHFFKQVHGVKATQVGYANGHTPHPSYHEVCTDTTGFAETVKVEYDPSEVSLAFLLDLYFRAIDPTSVNQQGNDRGTQYRTGIYYTNKADLSTIEAVVKAQQKHYKQPIRVEVSPLKNFYSAEEYHQDYLDKNPTGYCHLPQSLFEMARKARMKQP</sequence>
<comment type="function">
    <text evidence="3 8">Has an important function as a repair enzyme for proteins that have been inactivated by oxidation. Catalyzes the reversible oxidation-reduction of methionine sulfoxide in proteins to methionine.</text>
</comment>
<dbReference type="Gene3D" id="2.170.150.20">
    <property type="entry name" value="Peptide methionine sulfoxide reductase"/>
    <property type="match status" value="1"/>
</dbReference>
<dbReference type="GO" id="GO:0034599">
    <property type="term" value="P:cellular response to oxidative stress"/>
    <property type="evidence" value="ECO:0007669"/>
    <property type="project" value="TreeGrafter"/>
</dbReference>
<dbReference type="NCBIfam" id="TIGR00401">
    <property type="entry name" value="msrA"/>
    <property type="match status" value="1"/>
</dbReference>
<keyword evidence="2" id="KW-0511">Multifunctional enzyme</keyword>
<dbReference type="STRING" id="888832.HMPREF9420_1764"/>
<dbReference type="EC" id="1.8.4.11" evidence="8"/>
<dbReference type="eggNOG" id="COG0225">
    <property type="taxonomic scope" value="Bacteria"/>
</dbReference>
<evidence type="ECO:0000313" key="12">
    <source>
        <dbReference type="Proteomes" id="UP000003874"/>
    </source>
</evidence>
<reference evidence="11 12" key="1">
    <citation type="submission" date="2010-12" db="EMBL/GenBank/DDBJ databases">
        <authorList>
            <person name="Muzny D."/>
            <person name="Qin X."/>
            <person name="Deng J."/>
            <person name="Jiang H."/>
            <person name="Liu Y."/>
            <person name="Qu J."/>
            <person name="Song X.-Z."/>
            <person name="Zhang L."/>
            <person name="Thornton R."/>
            <person name="Coyle M."/>
            <person name="Francisco L."/>
            <person name="Jackson L."/>
            <person name="Javaid M."/>
            <person name="Korchina V."/>
            <person name="Kovar C."/>
            <person name="Mata R."/>
            <person name="Mathew T."/>
            <person name="Ngo R."/>
            <person name="Nguyen L."/>
            <person name="Nguyen N."/>
            <person name="Okwuonu G."/>
            <person name="Ongeri F."/>
            <person name="Pham C."/>
            <person name="Simmons D."/>
            <person name="Wilczek-Boney K."/>
            <person name="Hale W."/>
            <person name="Jakkamsetti A."/>
            <person name="Pham P."/>
            <person name="Ruth R."/>
            <person name="San Lucas F."/>
            <person name="Warren J."/>
            <person name="Zhang J."/>
            <person name="Zhao Z."/>
            <person name="Zhou C."/>
            <person name="Zhu D."/>
            <person name="Lee S."/>
            <person name="Bess C."/>
            <person name="Blankenburg K."/>
            <person name="Forbes L."/>
            <person name="Fu Q."/>
            <person name="Gubbala S."/>
            <person name="Hirani K."/>
            <person name="Jayaseelan J.C."/>
            <person name="Lara F."/>
            <person name="Munidasa M."/>
            <person name="Palculict T."/>
            <person name="Patil S."/>
            <person name="Pu L.-L."/>
            <person name="Saada N."/>
            <person name="Tang L."/>
            <person name="Weissenberger G."/>
            <person name="Zhu Y."/>
            <person name="Hemphill L."/>
            <person name="Shang Y."/>
            <person name="Youmans B."/>
            <person name="Ayvaz T."/>
            <person name="Ross M."/>
            <person name="Santibanez J."/>
            <person name="Aqrawi P."/>
            <person name="Gross S."/>
            <person name="Joshi V."/>
            <person name="Fowler G."/>
            <person name="Nazareth L."/>
            <person name="Reid J."/>
            <person name="Worley K."/>
            <person name="Petrosino J."/>
            <person name="Highlander S."/>
            <person name="Gibbs R."/>
        </authorList>
    </citation>
    <scope>NUCLEOTIDE SEQUENCE [LARGE SCALE GENOMIC DNA]</scope>
    <source>
        <strain evidence="11 12">DSM 15606</strain>
    </source>
</reference>
<dbReference type="GO" id="GO:0033743">
    <property type="term" value="F:peptide-methionine (R)-S-oxide reductase activity"/>
    <property type="evidence" value="ECO:0007669"/>
    <property type="project" value="UniProtKB-UniRule"/>
</dbReference>
<dbReference type="InterPro" id="IPR002569">
    <property type="entry name" value="Met_Sox_Rdtase_MsrA_dom"/>
</dbReference>
<evidence type="ECO:0000256" key="6">
    <source>
        <dbReference type="ARBA" id="ARBA00048782"/>
    </source>
</evidence>
<keyword evidence="9" id="KW-0472">Membrane</keyword>
<dbReference type="Gene3D" id="3.30.1060.10">
    <property type="entry name" value="Peptide methionine sulphoxide reductase MsrA"/>
    <property type="match status" value="1"/>
</dbReference>
<dbReference type="Proteomes" id="UP000003874">
    <property type="component" value="Unassembled WGS sequence"/>
</dbReference>
<comment type="catalytic activity">
    <reaction evidence="4 8">
        <text>L-methionyl-[protein] + [thioredoxin]-disulfide + H2O = L-methionyl-(S)-S-oxide-[protein] + [thioredoxin]-dithiol</text>
        <dbReference type="Rhea" id="RHEA:14217"/>
        <dbReference type="Rhea" id="RHEA-COMP:10698"/>
        <dbReference type="Rhea" id="RHEA-COMP:10700"/>
        <dbReference type="Rhea" id="RHEA-COMP:12313"/>
        <dbReference type="Rhea" id="RHEA-COMP:12315"/>
        <dbReference type="ChEBI" id="CHEBI:15377"/>
        <dbReference type="ChEBI" id="CHEBI:16044"/>
        <dbReference type="ChEBI" id="CHEBI:29950"/>
        <dbReference type="ChEBI" id="CHEBI:44120"/>
        <dbReference type="ChEBI" id="CHEBI:50058"/>
        <dbReference type="EC" id="1.8.4.11"/>
    </reaction>
</comment>
<evidence type="ECO:0000256" key="9">
    <source>
        <dbReference type="SAM" id="Phobius"/>
    </source>
</evidence>
<comment type="similarity">
    <text evidence="7">Belongs to the MsrB Met sulfoxide reductase family.</text>
</comment>
<dbReference type="GO" id="GO:0005737">
    <property type="term" value="C:cytoplasm"/>
    <property type="evidence" value="ECO:0007669"/>
    <property type="project" value="TreeGrafter"/>
</dbReference>
<evidence type="ECO:0000256" key="1">
    <source>
        <dbReference type="ARBA" id="ARBA00023002"/>
    </source>
</evidence>
<comment type="caution">
    <text evidence="11">The sequence shown here is derived from an EMBL/GenBank/DDBJ whole genome shotgun (WGS) entry which is preliminary data.</text>
</comment>
<name>E6MQJ6_9BACT</name>
<dbReference type="PANTHER" id="PTHR42799:SF2">
    <property type="entry name" value="MITOCHONDRIAL PEPTIDE METHIONINE SULFOXIDE REDUCTASE"/>
    <property type="match status" value="1"/>
</dbReference>
<dbReference type="GO" id="GO:0033744">
    <property type="term" value="F:L-methionine:thioredoxin-disulfide S-oxidoreductase activity"/>
    <property type="evidence" value="ECO:0007669"/>
    <property type="project" value="RHEA"/>
</dbReference>
<protein>
    <recommendedName>
        <fullName evidence="7 8">Multifunctional fusion protein</fullName>
    </recommendedName>
    <domain>
        <recommendedName>
            <fullName evidence="8">Peptide methionine sulfoxide reductase MsrA</fullName>
            <shortName evidence="8">Protein-methionine-S-oxide reductase</shortName>
            <ecNumber evidence="8">1.8.4.11</ecNumber>
        </recommendedName>
        <alternativeName>
            <fullName evidence="8">Peptide-methionine (S)-S-oxide reductase</fullName>
            <shortName evidence="8">Peptide Met(O) reductase</shortName>
        </alternativeName>
    </domain>
    <domain>
        <recommendedName>
            <fullName evidence="7">Peptide methionine sulfoxide reductase MsrB</fullName>
            <ecNumber evidence="7">1.8.4.12</ecNumber>
        </recommendedName>
        <alternativeName>
            <fullName evidence="7">Peptide-methionine (R)-S-oxide reductase</fullName>
        </alternativeName>
    </domain>
</protein>
<evidence type="ECO:0000259" key="10">
    <source>
        <dbReference type="PROSITE" id="PS51790"/>
    </source>
</evidence>
<comment type="similarity">
    <text evidence="8">Belongs to the MsrA Met sulfoxide reductase family.</text>
</comment>
<keyword evidence="12" id="KW-1185">Reference proteome</keyword>
<dbReference type="Pfam" id="PF01641">
    <property type="entry name" value="SelR"/>
    <property type="match status" value="1"/>
</dbReference>
<feature type="domain" description="MsrB" evidence="10">
    <location>
        <begin position="71"/>
        <end position="194"/>
    </location>
</feature>
<dbReference type="HOGENOM" id="CLU_031040_7_0_10"/>
<evidence type="ECO:0000256" key="3">
    <source>
        <dbReference type="ARBA" id="ARBA00024679"/>
    </source>
</evidence>
<feature type="transmembrane region" description="Helical" evidence="9">
    <location>
        <begin position="30"/>
        <end position="47"/>
    </location>
</feature>
<dbReference type="InterPro" id="IPR036509">
    <property type="entry name" value="Met_Sox_Rdtase_MsrA_sf"/>
</dbReference>
<comment type="catalytic activity">
    <reaction evidence="6 8">
        <text>[thioredoxin]-disulfide + L-methionine + H2O = L-methionine (S)-S-oxide + [thioredoxin]-dithiol</text>
        <dbReference type="Rhea" id="RHEA:19993"/>
        <dbReference type="Rhea" id="RHEA-COMP:10698"/>
        <dbReference type="Rhea" id="RHEA-COMP:10700"/>
        <dbReference type="ChEBI" id="CHEBI:15377"/>
        <dbReference type="ChEBI" id="CHEBI:29950"/>
        <dbReference type="ChEBI" id="CHEBI:50058"/>
        <dbReference type="ChEBI" id="CHEBI:57844"/>
        <dbReference type="ChEBI" id="CHEBI:58772"/>
        <dbReference type="EC" id="1.8.4.11"/>
    </reaction>
</comment>
<dbReference type="InterPro" id="IPR011057">
    <property type="entry name" value="Mss4-like_sf"/>
</dbReference>
<keyword evidence="1 7" id="KW-0560">Oxidoreductase</keyword>
<evidence type="ECO:0000256" key="4">
    <source>
        <dbReference type="ARBA" id="ARBA00047806"/>
    </source>
</evidence>